<evidence type="ECO:0000256" key="14">
    <source>
        <dbReference type="ARBA" id="ARBA00023136"/>
    </source>
</evidence>
<feature type="region of interest" description="Disordered" evidence="23">
    <location>
        <begin position="412"/>
        <end position="453"/>
    </location>
</feature>
<dbReference type="InterPro" id="IPR005135">
    <property type="entry name" value="Endo/exonuclease/phosphatase"/>
</dbReference>
<comment type="catalytic activity">
    <reaction evidence="17">
        <text>an N-(acyl)-sphingosylphosphocholine + H2O = an N-acyl-sphingoid base + phosphocholine + H(+)</text>
        <dbReference type="Rhea" id="RHEA:45300"/>
        <dbReference type="ChEBI" id="CHEBI:15377"/>
        <dbReference type="ChEBI" id="CHEBI:15378"/>
        <dbReference type="ChEBI" id="CHEBI:64583"/>
        <dbReference type="ChEBI" id="CHEBI:83273"/>
        <dbReference type="ChEBI" id="CHEBI:295975"/>
    </reaction>
    <physiologicalReaction direction="left-to-right" evidence="17">
        <dbReference type="Rhea" id="RHEA:45301"/>
    </physiologicalReaction>
</comment>
<dbReference type="EC" id="3.1.4.12" evidence="6"/>
<evidence type="ECO:0000256" key="1">
    <source>
        <dbReference type="ARBA" id="ARBA00001946"/>
    </source>
</evidence>
<comment type="catalytic activity">
    <reaction evidence="19">
        <text>1-O-hexadecyl-sn-glycero-3-phosphocholine + H2O = 1-O-hexadecyl-sn-glycerol + phosphocholine + H(+)</text>
        <dbReference type="Rhea" id="RHEA:36087"/>
        <dbReference type="ChEBI" id="CHEBI:15377"/>
        <dbReference type="ChEBI" id="CHEBI:15378"/>
        <dbReference type="ChEBI" id="CHEBI:34115"/>
        <dbReference type="ChEBI" id="CHEBI:64496"/>
        <dbReference type="ChEBI" id="CHEBI:295975"/>
    </reaction>
    <physiologicalReaction direction="left-to-right" evidence="19">
        <dbReference type="Rhea" id="RHEA:36088"/>
    </physiologicalReaction>
</comment>
<evidence type="ECO:0000256" key="24">
    <source>
        <dbReference type="SAM" id="Phobius"/>
    </source>
</evidence>
<sequence>MSAQQSVRLRLFSLNCWGIRYLSRHCSQRYQMIAELLDREQHDIALLQEVWSEKDYLYLKRTLATSHPFTHYFRSGVIGSGLAVFSKHRIQDALLYQYSLNGYPYMIHHGDWFGGKAVGLVILNVCGMRAHIYVTHLHAEYCRMNDSYLPHRTVQAWELLNFIRHTSADADLVILGGDLNMHPQDLGMRLLRTHSGLRDCYTETDTFDGCEDGITLIADNTFTKKKDLLPFEKGIRIDYILMKGSNSVCVKCESMSTTKGSVPDKPFPYSDHESLTSQLLVQHTEGMDRTRERHTDSSNTGAPVRELVEVVSEARGVVKEGFRQTERLQLMAMCLLAVGLAFLLLPATTLPWLSHHSHCVVSYSLLGLLGALGLAMVAAGALLYVLFTAQLKALRGTEASMKLASANLQERDRGCLTDEGGDEDEAGMLPSTPPHPPRGDARPQQPTPLDCEE</sequence>
<dbReference type="Pfam" id="PF03372">
    <property type="entry name" value="Exo_endo_phos"/>
    <property type="match status" value="1"/>
</dbReference>
<dbReference type="GO" id="GO:0046872">
    <property type="term" value="F:metal ion binding"/>
    <property type="evidence" value="ECO:0007669"/>
    <property type="project" value="UniProtKB-KW"/>
</dbReference>
<evidence type="ECO:0000256" key="15">
    <source>
        <dbReference type="ARBA" id="ARBA00047675"/>
    </source>
</evidence>
<evidence type="ECO:0000256" key="19">
    <source>
        <dbReference type="ARBA" id="ARBA00051969"/>
    </source>
</evidence>
<feature type="transmembrane region" description="Helical" evidence="24">
    <location>
        <begin position="330"/>
        <end position="353"/>
    </location>
</feature>
<comment type="catalytic activity">
    <reaction evidence="18">
        <text>1-O-octadecyl-sn-glycero-3-phosphocholine + H2O = 1-O-octadecyl-sn-glycerol + phosphocholine + H(+)</text>
        <dbReference type="Rhea" id="RHEA:39923"/>
        <dbReference type="ChEBI" id="CHEBI:15377"/>
        <dbReference type="ChEBI" id="CHEBI:15378"/>
        <dbReference type="ChEBI" id="CHEBI:74001"/>
        <dbReference type="ChEBI" id="CHEBI:75216"/>
        <dbReference type="ChEBI" id="CHEBI:295975"/>
    </reaction>
    <physiologicalReaction direction="left-to-right" evidence="18">
        <dbReference type="Rhea" id="RHEA:39924"/>
    </physiologicalReaction>
</comment>
<evidence type="ECO:0000259" key="25">
    <source>
        <dbReference type="Pfam" id="PF03372"/>
    </source>
</evidence>
<evidence type="ECO:0000256" key="3">
    <source>
        <dbReference type="ARBA" id="ARBA00004760"/>
    </source>
</evidence>
<dbReference type="Gene3D" id="3.60.10.10">
    <property type="entry name" value="Endonuclease/exonuclease/phosphatase"/>
    <property type="match status" value="1"/>
</dbReference>
<comment type="cofactor">
    <cofactor evidence="1">
        <name>Mg(2+)</name>
        <dbReference type="ChEBI" id="CHEBI:18420"/>
    </cofactor>
</comment>
<evidence type="ECO:0000256" key="7">
    <source>
        <dbReference type="ARBA" id="ARBA00022692"/>
    </source>
</evidence>
<accession>A0AAV6H889</accession>
<name>A0AAV6H889_9TELE</name>
<dbReference type="EMBL" id="JADWDJ010000004">
    <property type="protein sequence ID" value="KAG5281991.1"/>
    <property type="molecule type" value="Genomic_DNA"/>
</dbReference>
<evidence type="ECO:0000313" key="26">
    <source>
        <dbReference type="EMBL" id="KAG5281991.1"/>
    </source>
</evidence>
<evidence type="ECO:0000256" key="6">
    <source>
        <dbReference type="ARBA" id="ARBA00012369"/>
    </source>
</evidence>
<keyword evidence="12 24" id="KW-1133">Transmembrane helix</keyword>
<comment type="caution">
    <text evidence="26">The sequence shown here is derived from an EMBL/GenBank/DDBJ whole genome shotgun (WGS) entry which is preliminary data.</text>
</comment>
<evidence type="ECO:0000256" key="11">
    <source>
        <dbReference type="ARBA" id="ARBA00022919"/>
    </source>
</evidence>
<evidence type="ECO:0000256" key="23">
    <source>
        <dbReference type="SAM" id="MobiDB-lite"/>
    </source>
</evidence>
<evidence type="ECO:0000256" key="20">
    <source>
        <dbReference type="ARBA" id="ARBA00068543"/>
    </source>
</evidence>
<dbReference type="PANTHER" id="PTHR16320">
    <property type="entry name" value="SPHINGOMYELINASE FAMILY MEMBER"/>
    <property type="match status" value="1"/>
</dbReference>
<organism evidence="26 27">
    <name type="scientific">Alosa alosa</name>
    <name type="common">allis shad</name>
    <dbReference type="NCBI Taxonomy" id="278164"/>
    <lineage>
        <taxon>Eukaryota</taxon>
        <taxon>Metazoa</taxon>
        <taxon>Chordata</taxon>
        <taxon>Craniata</taxon>
        <taxon>Vertebrata</taxon>
        <taxon>Euteleostomi</taxon>
        <taxon>Actinopterygii</taxon>
        <taxon>Neopterygii</taxon>
        <taxon>Teleostei</taxon>
        <taxon>Clupei</taxon>
        <taxon>Clupeiformes</taxon>
        <taxon>Clupeoidei</taxon>
        <taxon>Clupeidae</taxon>
        <taxon>Alosa</taxon>
    </lineage>
</organism>
<dbReference type="GO" id="GO:0016020">
    <property type="term" value="C:membrane"/>
    <property type="evidence" value="ECO:0007669"/>
    <property type="project" value="UniProtKB-SubCell"/>
</dbReference>
<evidence type="ECO:0000256" key="8">
    <source>
        <dbReference type="ARBA" id="ARBA00022723"/>
    </source>
</evidence>
<dbReference type="GO" id="GO:0004767">
    <property type="term" value="F:sphingomyelin phosphodiesterase activity"/>
    <property type="evidence" value="ECO:0007669"/>
    <property type="project" value="UniProtKB-EC"/>
</dbReference>
<dbReference type="SUPFAM" id="SSF56219">
    <property type="entry name" value="DNase I-like"/>
    <property type="match status" value="1"/>
</dbReference>
<evidence type="ECO:0000256" key="4">
    <source>
        <dbReference type="ARBA" id="ARBA00004991"/>
    </source>
</evidence>
<comment type="pathway">
    <text evidence="3">Lipid metabolism; sphingolipid metabolism.</text>
</comment>
<evidence type="ECO:0000256" key="22">
    <source>
        <dbReference type="ARBA" id="ARBA00079277"/>
    </source>
</evidence>
<keyword evidence="14 24" id="KW-0472">Membrane</keyword>
<comment type="similarity">
    <text evidence="5">Belongs to the neutral sphingomyelinase family.</text>
</comment>
<reference evidence="26" key="1">
    <citation type="submission" date="2020-10" db="EMBL/GenBank/DDBJ databases">
        <title>Chromosome-scale genome assembly of the Allis shad, Alosa alosa.</title>
        <authorList>
            <person name="Margot Z."/>
            <person name="Christophe K."/>
            <person name="Cabau C."/>
            <person name="Louis A."/>
            <person name="Berthelot C."/>
            <person name="Parey E."/>
            <person name="Roest Crollius H."/>
            <person name="Montfort J."/>
            <person name="Robinson-Rechavi M."/>
            <person name="Bucao C."/>
            <person name="Bouchez O."/>
            <person name="Gislard M."/>
            <person name="Lluch J."/>
            <person name="Milhes M."/>
            <person name="Lampietro C."/>
            <person name="Lopez Roques C."/>
            <person name="Donnadieu C."/>
            <person name="Braasch I."/>
            <person name="Desvignes T."/>
            <person name="Postlethwait J."/>
            <person name="Bobe J."/>
            <person name="Guiguen Y."/>
        </authorList>
    </citation>
    <scope>NUCLEOTIDE SEQUENCE</scope>
    <source>
        <strain evidence="26">M-15738</strain>
        <tissue evidence="26">Blood</tissue>
    </source>
</reference>
<dbReference type="PANTHER" id="PTHR16320:SF24">
    <property type="entry name" value="PHOSPHODIESTERASE, PUTATIVE-RELATED"/>
    <property type="match status" value="1"/>
</dbReference>
<dbReference type="Proteomes" id="UP000823561">
    <property type="component" value="Chromosome 4"/>
</dbReference>
<evidence type="ECO:0000256" key="21">
    <source>
        <dbReference type="ARBA" id="ARBA00075307"/>
    </source>
</evidence>
<proteinExistence type="inferred from homology"/>
<evidence type="ECO:0000256" key="18">
    <source>
        <dbReference type="ARBA" id="ARBA00049346"/>
    </source>
</evidence>
<dbReference type="GO" id="GO:0006665">
    <property type="term" value="P:sphingolipid metabolic process"/>
    <property type="evidence" value="ECO:0007669"/>
    <property type="project" value="UniProtKB-KW"/>
</dbReference>
<evidence type="ECO:0000256" key="10">
    <source>
        <dbReference type="ARBA" id="ARBA00022842"/>
    </source>
</evidence>
<evidence type="ECO:0000256" key="17">
    <source>
        <dbReference type="ARBA" id="ARBA00048325"/>
    </source>
</evidence>
<keyword evidence="13" id="KW-0443">Lipid metabolism</keyword>
<comment type="pathway">
    <text evidence="4">Sphingolipid metabolism.</text>
</comment>
<dbReference type="InterPro" id="IPR038772">
    <property type="entry name" value="Sph/SMPD2-like"/>
</dbReference>
<dbReference type="InterPro" id="IPR036691">
    <property type="entry name" value="Endo/exonu/phosph_ase_sf"/>
</dbReference>
<dbReference type="AlphaFoldDB" id="A0AAV6H889"/>
<comment type="catalytic activity">
    <reaction evidence="15">
        <text>a sphingosylphosphocholine + H2O = a sphingoid base + phosphocholine + H(+)</text>
        <dbReference type="Rhea" id="RHEA:45296"/>
        <dbReference type="ChEBI" id="CHEBI:15377"/>
        <dbReference type="ChEBI" id="CHEBI:15378"/>
        <dbReference type="ChEBI" id="CHEBI:84410"/>
        <dbReference type="ChEBI" id="CHEBI:85171"/>
        <dbReference type="ChEBI" id="CHEBI:295975"/>
    </reaction>
    <physiologicalReaction direction="left-to-right" evidence="15">
        <dbReference type="Rhea" id="RHEA:45297"/>
    </physiologicalReaction>
</comment>
<evidence type="ECO:0000313" key="27">
    <source>
        <dbReference type="Proteomes" id="UP000823561"/>
    </source>
</evidence>
<evidence type="ECO:0000256" key="9">
    <source>
        <dbReference type="ARBA" id="ARBA00022801"/>
    </source>
</evidence>
<keyword evidence="11" id="KW-0746">Sphingolipid metabolism</keyword>
<keyword evidence="9" id="KW-0378">Hydrolase</keyword>
<keyword evidence="10" id="KW-0460">Magnesium</keyword>
<protein>
    <recommendedName>
        <fullName evidence="20">Sphingomyelin phosphodiesterase 2</fullName>
        <ecNumber evidence="6">3.1.4.12</ecNumber>
    </recommendedName>
    <alternativeName>
        <fullName evidence="21">Lyso-platelet-activating factor-phospholipase C</fullName>
    </alternativeName>
    <alternativeName>
        <fullName evidence="22">Neutral sphingomyelinase</fullName>
    </alternativeName>
</protein>
<keyword evidence="8" id="KW-0479">Metal-binding</keyword>
<evidence type="ECO:0000256" key="13">
    <source>
        <dbReference type="ARBA" id="ARBA00023098"/>
    </source>
</evidence>
<feature type="domain" description="Endonuclease/exonuclease/phosphatase" evidence="25">
    <location>
        <begin position="13"/>
        <end position="272"/>
    </location>
</feature>
<comment type="catalytic activity">
    <reaction evidence="16">
        <text>1-hexadecanoyl-sn-glycero-3-phosphocholine + H2O = 1-hexadecanoyl-sn-glycerol + phosphocholine + H(+)</text>
        <dbReference type="Rhea" id="RHEA:41119"/>
        <dbReference type="ChEBI" id="CHEBI:15377"/>
        <dbReference type="ChEBI" id="CHEBI:15378"/>
        <dbReference type="ChEBI" id="CHEBI:72998"/>
        <dbReference type="ChEBI" id="CHEBI:75542"/>
        <dbReference type="ChEBI" id="CHEBI:295975"/>
    </reaction>
    <physiologicalReaction direction="left-to-right" evidence="16">
        <dbReference type="Rhea" id="RHEA:41120"/>
    </physiologicalReaction>
</comment>
<evidence type="ECO:0000256" key="2">
    <source>
        <dbReference type="ARBA" id="ARBA00004141"/>
    </source>
</evidence>
<comment type="subcellular location">
    <subcellularLocation>
        <location evidence="2">Membrane</location>
        <topology evidence="2">Multi-pass membrane protein</topology>
    </subcellularLocation>
</comment>
<dbReference type="FunFam" id="3.60.10.10:FF:000033">
    <property type="entry name" value="sphingomyelin phosphodiesterase 2"/>
    <property type="match status" value="1"/>
</dbReference>
<evidence type="ECO:0000256" key="5">
    <source>
        <dbReference type="ARBA" id="ARBA00006335"/>
    </source>
</evidence>
<keyword evidence="7 24" id="KW-0812">Transmembrane</keyword>
<feature type="transmembrane region" description="Helical" evidence="24">
    <location>
        <begin position="365"/>
        <end position="387"/>
    </location>
</feature>
<keyword evidence="27" id="KW-1185">Reference proteome</keyword>
<gene>
    <name evidence="26" type="ORF">AALO_G00051050</name>
</gene>
<evidence type="ECO:0000256" key="12">
    <source>
        <dbReference type="ARBA" id="ARBA00022989"/>
    </source>
</evidence>
<evidence type="ECO:0000256" key="16">
    <source>
        <dbReference type="ARBA" id="ARBA00048209"/>
    </source>
</evidence>